<evidence type="ECO:0000256" key="1">
    <source>
        <dbReference type="SAM" id="MobiDB-lite"/>
    </source>
</evidence>
<feature type="compositionally biased region" description="Basic residues" evidence="1">
    <location>
        <begin position="68"/>
        <end position="86"/>
    </location>
</feature>
<gene>
    <name evidence="2" type="ORF">CRG98_030983</name>
</gene>
<name>A0A2I0IX96_PUNGR</name>
<organism evidence="2 3">
    <name type="scientific">Punica granatum</name>
    <name type="common">Pomegranate</name>
    <dbReference type="NCBI Taxonomy" id="22663"/>
    <lineage>
        <taxon>Eukaryota</taxon>
        <taxon>Viridiplantae</taxon>
        <taxon>Streptophyta</taxon>
        <taxon>Embryophyta</taxon>
        <taxon>Tracheophyta</taxon>
        <taxon>Spermatophyta</taxon>
        <taxon>Magnoliopsida</taxon>
        <taxon>eudicotyledons</taxon>
        <taxon>Gunneridae</taxon>
        <taxon>Pentapetalae</taxon>
        <taxon>rosids</taxon>
        <taxon>malvids</taxon>
        <taxon>Myrtales</taxon>
        <taxon>Lythraceae</taxon>
        <taxon>Punica</taxon>
    </lineage>
</organism>
<dbReference type="AlphaFoldDB" id="A0A2I0IX96"/>
<comment type="caution">
    <text evidence="2">The sequence shown here is derived from an EMBL/GenBank/DDBJ whole genome shotgun (WGS) entry which is preliminary data.</text>
</comment>
<sequence>MGRGAVMAPILTTTVQIEVVDNVRGHRGLHLGSGGWDRDHHCPKSPSMKSRRERESNRSHGGSVTSLHWHRGGHLIGPHRHIGGRQ</sequence>
<keyword evidence="3" id="KW-1185">Reference proteome</keyword>
<accession>A0A2I0IX96</accession>
<evidence type="ECO:0000313" key="2">
    <source>
        <dbReference type="EMBL" id="PKI48618.1"/>
    </source>
</evidence>
<evidence type="ECO:0000313" key="3">
    <source>
        <dbReference type="Proteomes" id="UP000233551"/>
    </source>
</evidence>
<protein>
    <submittedName>
        <fullName evidence="2">Uncharacterized protein</fullName>
    </submittedName>
</protein>
<dbReference type="EMBL" id="PGOL01002368">
    <property type="protein sequence ID" value="PKI48618.1"/>
    <property type="molecule type" value="Genomic_DNA"/>
</dbReference>
<dbReference type="Proteomes" id="UP000233551">
    <property type="component" value="Unassembled WGS sequence"/>
</dbReference>
<reference evidence="2 3" key="1">
    <citation type="submission" date="2017-11" db="EMBL/GenBank/DDBJ databases">
        <title>De-novo sequencing of pomegranate (Punica granatum L.) genome.</title>
        <authorList>
            <person name="Akparov Z."/>
            <person name="Amiraslanov A."/>
            <person name="Hajiyeva S."/>
            <person name="Abbasov M."/>
            <person name="Kaur K."/>
            <person name="Hamwieh A."/>
            <person name="Solovyev V."/>
            <person name="Salamov A."/>
            <person name="Braich B."/>
            <person name="Kosarev P."/>
            <person name="Mahmoud A."/>
            <person name="Hajiyev E."/>
            <person name="Babayeva S."/>
            <person name="Izzatullayeva V."/>
            <person name="Mammadov A."/>
            <person name="Mammadov A."/>
            <person name="Sharifova S."/>
            <person name="Ojaghi J."/>
            <person name="Eynullazada K."/>
            <person name="Bayramov B."/>
            <person name="Abdulazimova A."/>
            <person name="Shahmuradov I."/>
        </authorList>
    </citation>
    <scope>NUCLEOTIDE SEQUENCE [LARGE SCALE GENOMIC DNA]</scope>
    <source>
        <strain evidence="3">cv. AG2017</strain>
        <tissue evidence="2">Leaf</tissue>
    </source>
</reference>
<proteinExistence type="predicted"/>
<feature type="region of interest" description="Disordered" evidence="1">
    <location>
        <begin position="30"/>
        <end position="86"/>
    </location>
</feature>